<dbReference type="EMBL" id="CAKKNS010000002">
    <property type="protein sequence ID" value="CAH0416366.1"/>
    <property type="molecule type" value="Genomic_DNA"/>
</dbReference>
<keyword evidence="2" id="KW-1133">Transmembrane helix</keyword>
<dbReference type="SMART" id="SM00278">
    <property type="entry name" value="HhH1"/>
    <property type="match status" value="2"/>
</dbReference>
<dbReference type="InterPro" id="IPR019554">
    <property type="entry name" value="Soluble_ligand-bd"/>
</dbReference>
<comment type="caution">
    <text evidence="4">The sequence shown here is derived from an EMBL/GenBank/DDBJ whole genome shotgun (WGS) entry which is preliminary data.</text>
</comment>
<dbReference type="InterPro" id="IPR003583">
    <property type="entry name" value="Hlx-hairpin-Hlx_DNA-bd_motif"/>
</dbReference>
<evidence type="ECO:0000256" key="2">
    <source>
        <dbReference type="SAM" id="Phobius"/>
    </source>
</evidence>
<dbReference type="Gene3D" id="1.10.150.280">
    <property type="entry name" value="AF1531-like domain"/>
    <property type="match status" value="1"/>
</dbReference>
<evidence type="ECO:0000259" key="3">
    <source>
        <dbReference type="SMART" id="SM00278"/>
    </source>
</evidence>
<feature type="region of interest" description="Disordered" evidence="1">
    <location>
        <begin position="40"/>
        <end position="65"/>
    </location>
</feature>
<evidence type="ECO:0000256" key="1">
    <source>
        <dbReference type="SAM" id="MobiDB-lite"/>
    </source>
</evidence>
<dbReference type="Pfam" id="PF12836">
    <property type="entry name" value="HHH_3"/>
    <property type="match status" value="1"/>
</dbReference>
<dbReference type="NCBIfam" id="TIGR00426">
    <property type="entry name" value="competence protein ComEA helix-hairpin-helix repeat region"/>
    <property type="match status" value="1"/>
</dbReference>
<evidence type="ECO:0000313" key="4">
    <source>
        <dbReference type="EMBL" id="CAH0416366.1"/>
    </source>
</evidence>
<organism evidence="4 5">
    <name type="scientific">Periweissella fabaria</name>
    <dbReference type="NCBI Taxonomy" id="546157"/>
    <lineage>
        <taxon>Bacteria</taxon>
        <taxon>Bacillati</taxon>
        <taxon>Bacillota</taxon>
        <taxon>Bacilli</taxon>
        <taxon>Lactobacillales</taxon>
        <taxon>Lactobacillaceae</taxon>
        <taxon>Periweissella</taxon>
    </lineage>
</organism>
<feature type="transmembrane region" description="Helical" evidence="2">
    <location>
        <begin position="12"/>
        <end position="32"/>
    </location>
</feature>
<dbReference type="PANTHER" id="PTHR21180:SF32">
    <property type="entry name" value="ENDONUCLEASE_EXONUCLEASE_PHOSPHATASE FAMILY DOMAIN-CONTAINING PROTEIN 1"/>
    <property type="match status" value="1"/>
</dbReference>
<feature type="domain" description="Helix-hairpin-helix DNA-binding motif class 1" evidence="3">
    <location>
        <begin position="164"/>
        <end position="183"/>
    </location>
</feature>
<dbReference type="InterPro" id="IPR051675">
    <property type="entry name" value="Endo/Exo/Phosphatase_dom_1"/>
</dbReference>
<dbReference type="SUPFAM" id="SSF47781">
    <property type="entry name" value="RuvA domain 2-like"/>
    <property type="match status" value="1"/>
</dbReference>
<reference evidence="4 5" key="1">
    <citation type="submission" date="2021-11" db="EMBL/GenBank/DDBJ databases">
        <authorList>
            <person name="Depoorter E."/>
        </authorList>
    </citation>
    <scope>NUCLEOTIDE SEQUENCE [LARGE SCALE GENOMIC DNA]</scope>
    <source>
        <strain evidence="4 5">LMG 24289</strain>
    </source>
</reference>
<protein>
    <submittedName>
        <fullName evidence="4">ComE operon protein 1</fullName>
    </submittedName>
</protein>
<accession>A0ABM8Z6H4</accession>
<dbReference type="InterPro" id="IPR004509">
    <property type="entry name" value="Competence_ComEA_HhH"/>
</dbReference>
<evidence type="ECO:0000313" key="5">
    <source>
        <dbReference type="Proteomes" id="UP000789707"/>
    </source>
</evidence>
<keyword evidence="5" id="KW-1185">Reference proteome</keyword>
<feature type="domain" description="Helix-hairpin-helix DNA-binding motif class 1" evidence="3">
    <location>
        <begin position="194"/>
        <end position="213"/>
    </location>
</feature>
<dbReference type="PANTHER" id="PTHR21180">
    <property type="entry name" value="ENDONUCLEASE/EXONUCLEASE/PHOSPHATASE FAMILY DOMAIN-CONTAINING PROTEIN 1"/>
    <property type="match status" value="1"/>
</dbReference>
<dbReference type="InterPro" id="IPR010994">
    <property type="entry name" value="RuvA_2-like"/>
</dbReference>
<dbReference type="RefSeq" id="WP_230096433.1">
    <property type="nucleotide sequence ID" value="NZ_CAKKNS010000002.1"/>
</dbReference>
<keyword evidence="2" id="KW-0812">Transmembrane</keyword>
<sequence>MKCWQVLKQQYRLITVGLIGIFLVVSVLIGMLKPGQSATPRNDFKPTSISSNAAKAHSNQGAGATSTKKDNFIYVDIKGAVLHPGVYQAMNNVRVETVLGLAGGTLVEADLRQINLAQAVKDQQIIYIPHKGEQLPTQTQGSPEVSQVSDSTHKIVNLNSATKEDLQTLTGVGARKAEVILQYRQQHGNFKKIEEIQQVDGIGEKTFQKLKPFLAV</sequence>
<keyword evidence="2" id="KW-0472">Membrane</keyword>
<gene>
    <name evidence="4" type="primary">comEA</name>
    <name evidence="4" type="ORF">WFA24289_00670</name>
</gene>
<proteinExistence type="predicted"/>
<dbReference type="Pfam" id="PF10531">
    <property type="entry name" value="SLBB"/>
    <property type="match status" value="1"/>
</dbReference>
<name>A0ABM8Z6H4_9LACO</name>
<dbReference type="Proteomes" id="UP000789707">
    <property type="component" value="Unassembled WGS sequence"/>
</dbReference>